<dbReference type="AlphaFoldDB" id="Q95XC2"/>
<evidence type="ECO:0000313" key="2">
    <source>
        <dbReference type="EMBL" id="CCD68894.1"/>
    </source>
</evidence>
<organism evidence="2 3">
    <name type="scientific">Caenorhabditis elegans</name>
    <dbReference type="NCBI Taxonomy" id="6239"/>
    <lineage>
        <taxon>Eukaryota</taxon>
        <taxon>Metazoa</taxon>
        <taxon>Ecdysozoa</taxon>
        <taxon>Nematoda</taxon>
        <taxon>Chromadorea</taxon>
        <taxon>Rhabditida</taxon>
        <taxon>Rhabditina</taxon>
        <taxon>Rhabditomorpha</taxon>
        <taxon>Rhabditoidea</taxon>
        <taxon>Rhabditidae</taxon>
        <taxon>Peloderinae</taxon>
        <taxon>Caenorhabditis</taxon>
    </lineage>
</organism>
<protein>
    <submittedName>
        <fullName evidence="2">Transmembrane protein</fullName>
    </submittedName>
</protein>
<keyword evidence="3" id="KW-1185">Reference proteome</keyword>
<feature type="transmembrane region" description="Helical" evidence="1">
    <location>
        <begin position="101"/>
        <end position="122"/>
    </location>
</feature>
<dbReference type="PhylomeDB" id="Q95XC2"/>
<dbReference type="PANTHER" id="PTHR34151">
    <property type="entry name" value="PROTEIN CBG24195"/>
    <property type="match status" value="1"/>
</dbReference>
<reference evidence="2 3" key="1">
    <citation type="journal article" date="1998" name="Science">
        <title>Genome sequence of the nematode C. elegans: a platform for investigating biology.</title>
        <authorList>
            <consortium name="The C. elegans sequencing consortium"/>
            <person name="Sulson J.E."/>
            <person name="Waterston R."/>
        </authorList>
    </citation>
    <scope>NUCLEOTIDE SEQUENCE [LARGE SCALE GENOMIC DNA]</scope>
    <source>
        <strain evidence="2 3">Bristol N2</strain>
    </source>
</reference>
<dbReference type="RefSeq" id="NP_001254839.1">
    <property type="nucleotide sequence ID" value="NM_001267910.4"/>
</dbReference>
<evidence type="ECO:0000313" key="4">
    <source>
        <dbReference type="WormBase" id="Y34F4.5"/>
    </source>
</evidence>
<dbReference type="ExpressionAtlas" id="Q95XC2">
    <property type="expression patterns" value="baseline and differential"/>
</dbReference>
<dbReference type="KEGG" id="cel:CELE_Y34F4.5"/>
<keyword evidence="1" id="KW-1133">Transmembrane helix</keyword>
<dbReference type="InParanoid" id="Q95XC2"/>
<dbReference type="Bgee" id="WBGene00021340">
    <property type="expression patterns" value="Expressed in larva and 3 other cell types or tissues"/>
</dbReference>
<keyword evidence="1 2" id="KW-0812">Transmembrane</keyword>
<dbReference type="EMBL" id="BX284603">
    <property type="protein sequence ID" value="CCD68894.1"/>
    <property type="molecule type" value="Genomic_DNA"/>
</dbReference>
<gene>
    <name evidence="2 4" type="primary">clc-26</name>
    <name evidence="2" type="ORF">CELE_Y34F4.5</name>
    <name evidence="4" type="ORF">Y34F4.5</name>
</gene>
<dbReference type="InterPro" id="IPR009545">
    <property type="entry name" value="Claudin-like"/>
</dbReference>
<feature type="transmembrane region" description="Helical" evidence="1">
    <location>
        <begin position="58"/>
        <end position="80"/>
    </location>
</feature>
<dbReference type="HOGENOM" id="CLU_1422638_0_0_1"/>
<evidence type="ECO:0000256" key="1">
    <source>
        <dbReference type="SAM" id="Phobius"/>
    </source>
</evidence>
<dbReference type="AGR" id="WB:WBGene00021340"/>
<dbReference type="WormBase" id="Y34F4.5">
    <property type="protein sequence ID" value="CE32243"/>
    <property type="gene ID" value="WBGene00021340"/>
    <property type="gene designation" value="clc-26"/>
</dbReference>
<dbReference type="UCSC" id="Y34F4.5">
    <property type="organism name" value="c. elegans"/>
</dbReference>
<keyword evidence="1" id="KW-0472">Membrane</keyword>
<name>Q95XC2_CAEEL</name>
<evidence type="ECO:0000313" key="3">
    <source>
        <dbReference type="Proteomes" id="UP000001940"/>
    </source>
</evidence>
<dbReference type="PANTHER" id="PTHR34151:SF1">
    <property type="entry name" value="CASP-LIKE PROTEIN-RELATED"/>
    <property type="match status" value="1"/>
</dbReference>
<sequence length="191" mass="21751">MADLKFLILGIFISIGFVLNIVGVVAPCFMVEKATADSKQHKCHAVNPFSSMGSSYDFASFALYTTVVCQFMVALMYGFIVYETKIKKRQYSKEILSLFYYFKWFFLLIVVLIALSFVLIAIKFQSRFNDNTVYLSYQSLLLITTIIVCSINIALSRRLVVQVARTIRQNSTHTANPFNFDTTSVYSISKN</sequence>
<dbReference type="GeneID" id="189593"/>
<dbReference type="Pfam" id="PF06653">
    <property type="entry name" value="Claudin_3"/>
    <property type="match status" value="1"/>
</dbReference>
<proteinExistence type="predicted"/>
<dbReference type="Proteomes" id="UP000001940">
    <property type="component" value="Chromosome III"/>
</dbReference>
<feature type="transmembrane region" description="Helical" evidence="1">
    <location>
        <begin position="7"/>
        <end position="26"/>
    </location>
</feature>
<feature type="transmembrane region" description="Helical" evidence="1">
    <location>
        <begin position="134"/>
        <end position="155"/>
    </location>
</feature>
<accession>Q95XC2</accession>
<dbReference type="PaxDb" id="6239-Y34F4.5a"/>
<dbReference type="CTD" id="189593"/>